<comment type="caution">
    <text evidence="1">The sequence shown here is derived from an EMBL/GenBank/DDBJ whole genome shotgun (WGS) entry which is preliminary data.</text>
</comment>
<name>W7TN40_9STRA</name>
<organism evidence="1 2">
    <name type="scientific">Nannochloropsis gaditana</name>
    <dbReference type="NCBI Taxonomy" id="72520"/>
    <lineage>
        <taxon>Eukaryota</taxon>
        <taxon>Sar</taxon>
        <taxon>Stramenopiles</taxon>
        <taxon>Ochrophyta</taxon>
        <taxon>Eustigmatophyceae</taxon>
        <taxon>Eustigmatales</taxon>
        <taxon>Monodopsidaceae</taxon>
        <taxon>Nannochloropsis</taxon>
    </lineage>
</organism>
<dbReference type="AlphaFoldDB" id="W7TN40"/>
<gene>
    <name evidence="1" type="ORF">Naga_100257g8</name>
</gene>
<dbReference type="Proteomes" id="UP000019335">
    <property type="component" value="Chromosome 6"/>
</dbReference>
<proteinExistence type="predicted"/>
<reference evidence="1 2" key="1">
    <citation type="journal article" date="2014" name="Mol. Plant">
        <title>Chromosome Scale Genome Assembly and Transcriptome Profiling of Nannochloropsis gaditana in Nitrogen Depletion.</title>
        <authorList>
            <person name="Corteggiani Carpinelli E."/>
            <person name="Telatin A."/>
            <person name="Vitulo N."/>
            <person name="Forcato C."/>
            <person name="D'Angelo M."/>
            <person name="Schiavon R."/>
            <person name="Vezzi A."/>
            <person name="Giacometti G.M."/>
            <person name="Morosinotto T."/>
            <person name="Valle G."/>
        </authorList>
    </citation>
    <scope>NUCLEOTIDE SEQUENCE [LARGE SCALE GENOMIC DNA]</scope>
    <source>
        <strain evidence="1 2">B-31</strain>
    </source>
</reference>
<keyword evidence="2" id="KW-1185">Reference proteome</keyword>
<sequence>MRTWWKPERALHGEILELYLHACLIPNIRQPRNPAAVETEKGISVEDIWTSTVYEEQNCNCRAGQTCGKCKPDAWKGNFAFWSFIS</sequence>
<evidence type="ECO:0000313" key="2">
    <source>
        <dbReference type="Proteomes" id="UP000019335"/>
    </source>
</evidence>
<accession>W7TN40</accession>
<protein>
    <submittedName>
        <fullName evidence="1">Uncharacterized protein</fullName>
    </submittedName>
</protein>
<evidence type="ECO:0000313" key="1">
    <source>
        <dbReference type="EMBL" id="EWM27467.1"/>
    </source>
</evidence>
<dbReference type="EMBL" id="AZIL01000437">
    <property type="protein sequence ID" value="EWM27467.1"/>
    <property type="molecule type" value="Genomic_DNA"/>
</dbReference>